<dbReference type="EMBL" id="VCQU01000001">
    <property type="protein sequence ID" value="NMN93984.1"/>
    <property type="molecule type" value="Genomic_DNA"/>
</dbReference>
<keyword evidence="2" id="KW-1185">Reference proteome</keyword>
<evidence type="ECO:0000313" key="1">
    <source>
        <dbReference type="EMBL" id="NMN93984.1"/>
    </source>
</evidence>
<organism evidence="1 2">
    <name type="scientific">Antrihabitans stalactiti</name>
    <dbReference type="NCBI Taxonomy" id="2584121"/>
    <lineage>
        <taxon>Bacteria</taxon>
        <taxon>Bacillati</taxon>
        <taxon>Actinomycetota</taxon>
        <taxon>Actinomycetes</taxon>
        <taxon>Mycobacteriales</taxon>
        <taxon>Nocardiaceae</taxon>
        <taxon>Antrihabitans</taxon>
    </lineage>
</organism>
<reference evidence="1 2" key="2">
    <citation type="submission" date="2020-06" db="EMBL/GenBank/DDBJ databases">
        <title>Antribacter stalactiti gen. nov., sp. nov., a new member of the family Nacardiaceae isolated from a cave.</title>
        <authorList>
            <person name="Kim I.S."/>
        </authorList>
    </citation>
    <scope>NUCLEOTIDE SEQUENCE [LARGE SCALE GENOMIC DNA]</scope>
    <source>
        <strain evidence="1 2">YC2-7</strain>
    </source>
</reference>
<accession>A0A848K9N2</accession>
<comment type="caution">
    <text evidence="1">The sequence shown here is derived from an EMBL/GenBank/DDBJ whole genome shotgun (WGS) entry which is preliminary data.</text>
</comment>
<dbReference type="Proteomes" id="UP000535543">
    <property type="component" value="Unassembled WGS sequence"/>
</dbReference>
<proteinExistence type="predicted"/>
<name>A0A848K9N2_9NOCA</name>
<protein>
    <submittedName>
        <fullName evidence="1">Uncharacterized protein</fullName>
    </submittedName>
</protein>
<gene>
    <name evidence="1" type="ORF">FGL95_02915</name>
</gene>
<dbReference type="RefSeq" id="WP_169584665.1">
    <property type="nucleotide sequence ID" value="NZ_VCQU01000001.1"/>
</dbReference>
<reference evidence="1 2" key="1">
    <citation type="submission" date="2019-05" db="EMBL/GenBank/DDBJ databases">
        <authorList>
            <person name="Lee S.D."/>
        </authorList>
    </citation>
    <scope>NUCLEOTIDE SEQUENCE [LARGE SCALE GENOMIC DNA]</scope>
    <source>
        <strain evidence="1 2">YC2-7</strain>
    </source>
</reference>
<evidence type="ECO:0000313" key="2">
    <source>
        <dbReference type="Proteomes" id="UP000535543"/>
    </source>
</evidence>
<sequence>MVATKHDPTKPIPSVQLSVQRLYRTWRALLQRIDDILVSTFDRSRLPWRAYQQVLIAFDVVAGRVLGDTDAGLRATVVRRLVAAEHRCETETTSAETEFARALARRRAAEVAAWTRRRQLFHTTQIAARPSQIPTRRDAPRFPVGSVTRAFKGR</sequence>
<dbReference type="AlphaFoldDB" id="A0A848K9N2"/>